<sequence>MPLGTVTRPVAAFAAVTALGALIGISPMARAEAEPGTTEWRIAAIDESRLGDVVAIGPDDAWAFGGTYDGRFAPVARHWNGRKWTTAELPSGLERVISVADASGPRNVWAFGGGDSAGEAYALRWDGHRWRVTKRWPAGQHIADAEVIGPRDVWVFGDGRIGESVGTWHFDGRRWTRVETPAWGLQEASAVASDDVWAVGFGPEHPWGDLLARWDGRTWSEVTVPGLPREDDHYVGFNGIHATSSRDVWIVGHETRVDGESYTSSPLVLRFDGATWRRVEPSVGTEPQGLLDVTPDGRGGVWLRPEYWEQNGNPDLLHFGQGRWTEVRLPRPQGGEVYVSDVTAVPRSAFTWAVGRVSSPEAGDSGGVIWVNGGRPR</sequence>
<dbReference type="SUPFAM" id="SSF89372">
    <property type="entry name" value="Fucose-specific lectin"/>
    <property type="match status" value="1"/>
</dbReference>
<evidence type="ECO:0000313" key="2">
    <source>
        <dbReference type="Proteomes" id="UP000805614"/>
    </source>
</evidence>
<evidence type="ECO:0000313" key="1">
    <source>
        <dbReference type="EMBL" id="MBC6464848.1"/>
    </source>
</evidence>
<dbReference type="Proteomes" id="UP000805614">
    <property type="component" value="Unassembled WGS sequence"/>
</dbReference>
<name>A0ABR7LKD7_9ACTN</name>
<reference evidence="1 2" key="1">
    <citation type="submission" date="2020-06" db="EMBL/GenBank/DDBJ databases">
        <title>Actinomadura xiongansis sp. nov., isolated from soil of Baiyangdian.</title>
        <authorList>
            <person name="Zhang X."/>
        </authorList>
    </citation>
    <scope>NUCLEOTIDE SEQUENCE [LARGE SCALE GENOMIC DNA]</scope>
    <source>
        <strain evidence="1 2">HBUM206468</strain>
    </source>
</reference>
<comment type="caution">
    <text evidence="1">The sequence shown here is derived from an EMBL/GenBank/DDBJ whole genome shotgun (WGS) entry which is preliminary data.</text>
</comment>
<keyword evidence="2" id="KW-1185">Reference proteome</keyword>
<organism evidence="1 2">
    <name type="scientific">Actinomadura alba</name>
    <dbReference type="NCBI Taxonomy" id="406431"/>
    <lineage>
        <taxon>Bacteria</taxon>
        <taxon>Bacillati</taxon>
        <taxon>Actinomycetota</taxon>
        <taxon>Actinomycetes</taxon>
        <taxon>Streptosporangiales</taxon>
        <taxon>Thermomonosporaceae</taxon>
        <taxon>Actinomadura</taxon>
    </lineage>
</organism>
<accession>A0ABR7LKD7</accession>
<dbReference type="EMBL" id="JABVEC010000002">
    <property type="protein sequence ID" value="MBC6464848.1"/>
    <property type="molecule type" value="Genomic_DNA"/>
</dbReference>
<dbReference type="RefSeq" id="WP_187241822.1">
    <property type="nucleotide sequence ID" value="NZ_BAAAOK010000008.1"/>
</dbReference>
<gene>
    <name evidence="1" type="ORF">HKK74_04955</name>
</gene>
<protein>
    <submittedName>
        <fullName evidence="1">Uncharacterized protein</fullName>
    </submittedName>
</protein>
<proteinExistence type="predicted"/>